<sequence>MQDCNDNHTETSVINVFVFAIVVPRIGLLAGVPFLATPAKFLAPSRMLSVALDVGRRDSTK</sequence>
<protein>
    <submittedName>
        <fullName evidence="2">Uncharacterized protein</fullName>
    </submittedName>
</protein>
<gene>
    <name evidence="2" type="ORF">SAMN05444123_11930</name>
</gene>
<dbReference type="Proteomes" id="UP000199615">
    <property type="component" value="Unassembled WGS sequence"/>
</dbReference>
<keyword evidence="1" id="KW-1133">Transmembrane helix</keyword>
<evidence type="ECO:0000256" key="1">
    <source>
        <dbReference type="SAM" id="Phobius"/>
    </source>
</evidence>
<keyword evidence="1" id="KW-0812">Transmembrane</keyword>
<keyword evidence="1" id="KW-0472">Membrane</keyword>
<evidence type="ECO:0000313" key="3">
    <source>
        <dbReference type="Proteomes" id="UP000199615"/>
    </source>
</evidence>
<evidence type="ECO:0000313" key="2">
    <source>
        <dbReference type="EMBL" id="SEP37342.1"/>
    </source>
</evidence>
<keyword evidence="3" id="KW-1185">Reference proteome</keyword>
<organism evidence="2 3">
    <name type="scientific">Rhodopseudomonas pseudopalustris</name>
    <dbReference type="NCBI Taxonomy" id="1513892"/>
    <lineage>
        <taxon>Bacteria</taxon>
        <taxon>Pseudomonadati</taxon>
        <taxon>Pseudomonadota</taxon>
        <taxon>Alphaproteobacteria</taxon>
        <taxon>Hyphomicrobiales</taxon>
        <taxon>Nitrobacteraceae</taxon>
        <taxon>Rhodopseudomonas</taxon>
    </lineage>
</organism>
<reference evidence="3" key="1">
    <citation type="submission" date="2016-10" db="EMBL/GenBank/DDBJ databases">
        <authorList>
            <person name="Varghese N."/>
            <person name="Submissions S."/>
        </authorList>
    </citation>
    <scope>NUCLEOTIDE SEQUENCE [LARGE SCALE GENOMIC DNA]</scope>
    <source>
        <strain evidence="3">DSM 123</strain>
    </source>
</reference>
<name>A0A1H8XBZ8_9BRAD</name>
<feature type="transmembrane region" description="Helical" evidence="1">
    <location>
        <begin position="12"/>
        <end position="36"/>
    </location>
</feature>
<dbReference type="EMBL" id="FODT01000019">
    <property type="protein sequence ID" value="SEP37342.1"/>
    <property type="molecule type" value="Genomic_DNA"/>
</dbReference>
<dbReference type="AlphaFoldDB" id="A0A1H8XBZ8"/>
<accession>A0A1H8XBZ8</accession>
<proteinExistence type="predicted"/>